<dbReference type="InterPro" id="IPR000504">
    <property type="entry name" value="RRM_dom"/>
</dbReference>
<proteinExistence type="predicted"/>
<dbReference type="PROSITE" id="PS51184">
    <property type="entry name" value="JMJC"/>
    <property type="match status" value="1"/>
</dbReference>
<feature type="compositionally biased region" description="Gly residues" evidence="2">
    <location>
        <begin position="277"/>
        <end position="287"/>
    </location>
</feature>
<evidence type="ECO:0000259" key="3">
    <source>
        <dbReference type="PROSITE" id="PS50102"/>
    </source>
</evidence>
<evidence type="ECO:0000256" key="2">
    <source>
        <dbReference type="SAM" id="MobiDB-lite"/>
    </source>
</evidence>
<evidence type="ECO:0000313" key="6">
    <source>
        <dbReference type="RefSeq" id="XP_022314375.1"/>
    </source>
</evidence>
<dbReference type="Gene3D" id="3.30.70.330">
    <property type="match status" value="1"/>
</dbReference>
<gene>
    <name evidence="6" type="primary">LOC111118943</name>
</gene>
<dbReference type="InterPro" id="IPR012677">
    <property type="entry name" value="Nucleotide-bd_a/b_plait_sf"/>
</dbReference>
<feature type="compositionally biased region" description="Acidic residues" evidence="2">
    <location>
        <begin position="46"/>
        <end position="57"/>
    </location>
</feature>
<dbReference type="AlphaFoldDB" id="A0A8B8CFA1"/>
<dbReference type="PROSITE" id="PS50102">
    <property type="entry name" value="RRM"/>
    <property type="match status" value="1"/>
</dbReference>
<dbReference type="GeneID" id="111118943"/>
<dbReference type="Gene3D" id="2.60.120.650">
    <property type="entry name" value="Cupin"/>
    <property type="match status" value="1"/>
</dbReference>
<evidence type="ECO:0000259" key="4">
    <source>
        <dbReference type="PROSITE" id="PS51184"/>
    </source>
</evidence>
<dbReference type="OrthoDB" id="438164at2759"/>
<dbReference type="InterPro" id="IPR050910">
    <property type="entry name" value="JMJD6_ArgDemeth/LysHydrox"/>
</dbReference>
<keyword evidence="5" id="KW-1185">Reference proteome</keyword>
<feature type="domain" description="RRM" evidence="3">
    <location>
        <begin position="177"/>
        <end position="240"/>
    </location>
</feature>
<dbReference type="InterPro" id="IPR035979">
    <property type="entry name" value="RBD_domain_sf"/>
</dbReference>
<evidence type="ECO:0000313" key="5">
    <source>
        <dbReference type="Proteomes" id="UP000694844"/>
    </source>
</evidence>
<dbReference type="PANTHER" id="PTHR12480">
    <property type="entry name" value="ARGININE DEMETHYLASE AND LYSYL-HYDROXYLASE JMJD"/>
    <property type="match status" value="1"/>
</dbReference>
<feature type="domain" description="JmjC" evidence="4">
    <location>
        <begin position="540"/>
        <end position="672"/>
    </location>
</feature>
<dbReference type="InterPro" id="IPR003347">
    <property type="entry name" value="JmjC_dom"/>
</dbReference>
<evidence type="ECO:0000256" key="1">
    <source>
        <dbReference type="PROSITE-ProRule" id="PRU00176"/>
    </source>
</evidence>
<dbReference type="CDD" id="cd00590">
    <property type="entry name" value="RRM_SF"/>
    <property type="match status" value="1"/>
</dbReference>
<feature type="region of interest" description="Disordered" evidence="2">
    <location>
        <begin position="1"/>
        <end position="67"/>
    </location>
</feature>
<feature type="compositionally biased region" description="Basic and acidic residues" evidence="2">
    <location>
        <begin position="8"/>
        <end position="26"/>
    </location>
</feature>
<dbReference type="GO" id="GO:0005634">
    <property type="term" value="C:nucleus"/>
    <property type="evidence" value="ECO:0007669"/>
    <property type="project" value="TreeGrafter"/>
</dbReference>
<protein>
    <submittedName>
        <fullName evidence="6">Uncharacterized protein LOC111118943</fullName>
    </submittedName>
</protein>
<dbReference type="Pfam" id="PF00076">
    <property type="entry name" value="RRM_1"/>
    <property type="match status" value="1"/>
</dbReference>
<name>A0A8B8CFA1_CRAVI</name>
<dbReference type="Pfam" id="PF13621">
    <property type="entry name" value="Cupin_8"/>
    <property type="match status" value="1"/>
</dbReference>
<sequence>MTDVDTSMEEKLLSEEQSAEETKDGDTMDTAETGGESELVEVKKEDEEEAGEEEDEEGKEKKADKREEENTLLTNAIKGPIRLSVVLIKDLSNHDLHQVLHRCSKATMEMERRRGVLTLWFDPWRSIGALAILKKLARLQLSGEDFKMECPKALAAMLGSQKIKEKYPDAKFGNKNKTLYVHDIPPETTEEVLRAMFPDVSSVNMPVDKEGKKLGVAILEFVSGKDCTAALERNPAVLIGDTNCPVDWYFPAPEDVEDLKDRQRSKHRDQGRKRNRGGGYGGGYGDGFRGHKERGRGGGRFGGYEHKYMAKQDHMNQMLMSQMQNLATMVQGGGGGGGSGYGGPGYGDYEYDQGFGDNFGGYQSGYYDDDYSAPNKRMKGNRGNRRGGGGFGWYVPSIIDMLQPSRTLLCLTTTIFLSIFEFINVNVALDFNGGWYTDENLILASPGPCTVEIRDAASLSQEEFLKRYAYSKPVIIQHATDNTEFHRICEKDPMLQKYGAKKIRLSSANTHSYDKRDVTLKYYVENVMKPQTLDMLGNETFYWFGDNNYTEWAELFSQYKPPPYKLPKMTGAYSFGVAGAGTGVPFHFHGPGFGEVIFGRKRWFLYPPEKTPSFHPNRTTLQWFTEDFPKLHPQDYPLDCTISQGEIIYFPDRWWHGTLNIDTSVFISTFLG</sequence>
<organism evidence="5 6">
    <name type="scientific">Crassostrea virginica</name>
    <name type="common">Eastern oyster</name>
    <dbReference type="NCBI Taxonomy" id="6565"/>
    <lineage>
        <taxon>Eukaryota</taxon>
        <taxon>Metazoa</taxon>
        <taxon>Spiralia</taxon>
        <taxon>Lophotrochozoa</taxon>
        <taxon>Mollusca</taxon>
        <taxon>Bivalvia</taxon>
        <taxon>Autobranchia</taxon>
        <taxon>Pteriomorphia</taxon>
        <taxon>Ostreida</taxon>
        <taxon>Ostreoidea</taxon>
        <taxon>Ostreidae</taxon>
        <taxon>Crassostrea</taxon>
    </lineage>
</organism>
<feature type="region of interest" description="Disordered" evidence="2">
    <location>
        <begin position="257"/>
        <end position="300"/>
    </location>
</feature>
<dbReference type="Proteomes" id="UP000694844">
    <property type="component" value="Chromosome 2"/>
</dbReference>
<dbReference type="SUPFAM" id="SSF51197">
    <property type="entry name" value="Clavaminate synthase-like"/>
    <property type="match status" value="1"/>
</dbReference>
<dbReference type="PANTHER" id="PTHR12480:SF21">
    <property type="entry name" value="JMJC DOMAIN-CONTAINING PROTEIN 8"/>
    <property type="match status" value="1"/>
</dbReference>
<dbReference type="GO" id="GO:0000987">
    <property type="term" value="F:cis-regulatory region sequence-specific DNA binding"/>
    <property type="evidence" value="ECO:0007669"/>
    <property type="project" value="TreeGrafter"/>
</dbReference>
<dbReference type="KEGG" id="cvn:111118943"/>
<dbReference type="GO" id="GO:0003723">
    <property type="term" value="F:RNA binding"/>
    <property type="evidence" value="ECO:0007669"/>
    <property type="project" value="UniProtKB-UniRule"/>
</dbReference>
<reference evidence="6" key="1">
    <citation type="submission" date="2025-08" db="UniProtKB">
        <authorList>
            <consortium name="RefSeq"/>
        </authorList>
    </citation>
    <scope>IDENTIFICATION</scope>
    <source>
        <tissue evidence="6">Whole sample</tissue>
    </source>
</reference>
<feature type="compositionally biased region" description="Basic and acidic residues" evidence="2">
    <location>
        <begin position="58"/>
        <end position="67"/>
    </location>
</feature>
<accession>A0A8B8CFA1</accession>
<dbReference type="SUPFAM" id="SSF54928">
    <property type="entry name" value="RNA-binding domain, RBD"/>
    <property type="match status" value="1"/>
</dbReference>
<dbReference type="SMART" id="SM00360">
    <property type="entry name" value="RRM"/>
    <property type="match status" value="1"/>
</dbReference>
<dbReference type="InterPro" id="IPR041667">
    <property type="entry name" value="Cupin_8"/>
</dbReference>
<dbReference type="RefSeq" id="XP_022314375.1">
    <property type="nucleotide sequence ID" value="XM_022458667.1"/>
</dbReference>
<keyword evidence="1" id="KW-0694">RNA-binding</keyword>
<feature type="compositionally biased region" description="Basic residues" evidence="2">
    <location>
        <begin position="263"/>
        <end position="276"/>
    </location>
</feature>